<keyword evidence="7" id="KW-1185">Reference proteome</keyword>
<keyword evidence="2 5" id="KW-0812">Transmembrane</keyword>
<feature type="transmembrane region" description="Helical" evidence="5">
    <location>
        <begin position="100"/>
        <end position="121"/>
    </location>
</feature>
<reference evidence="7" key="1">
    <citation type="submission" date="2016-10" db="EMBL/GenBank/DDBJ databases">
        <authorList>
            <person name="Varghese N."/>
            <person name="Submissions S."/>
        </authorList>
    </citation>
    <scope>NUCLEOTIDE SEQUENCE [LARGE SCALE GENOMIC DNA]</scope>
    <source>
        <strain evidence="7">DSM 44142</strain>
    </source>
</reference>
<gene>
    <name evidence="6" type="ORF">SAMN04489765_1090</name>
</gene>
<feature type="transmembrane region" description="Helical" evidence="5">
    <location>
        <begin position="74"/>
        <end position="93"/>
    </location>
</feature>
<keyword evidence="4 5" id="KW-0472">Membrane</keyword>
<dbReference type="STRING" id="47312.SAMN04489765_1090"/>
<dbReference type="InterPro" id="IPR032808">
    <property type="entry name" value="DoxX"/>
</dbReference>
<dbReference type="AlphaFoldDB" id="A0A1H1C9N0"/>
<evidence type="ECO:0000256" key="2">
    <source>
        <dbReference type="ARBA" id="ARBA00022692"/>
    </source>
</evidence>
<dbReference type="EMBL" id="FNLF01000002">
    <property type="protein sequence ID" value="SDQ60780.1"/>
    <property type="molecule type" value="Genomic_DNA"/>
</dbReference>
<name>A0A1H1C9N0_9ACTN</name>
<dbReference type="GO" id="GO:0016020">
    <property type="term" value="C:membrane"/>
    <property type="evidence" value="ECO:0007669"/>
    <property type="project" value="UniProtKB-SubCell"/>
</dbReference>
<feature type="transmembrane region" description="Helical" evidence="5">
    <location>
        <begin position="47"/>
        <end position="68"/>
    </location>
</feature>
<organism evidence="6 7">
    <name type="scientific">Tsukamurella pulmonis</name>
    <dbReference type="NCBI Taxonomy" id="47312"/>
    <lineage>
        <taxon>Bacteria</taxon>
        <taxon>Bacillati</taxon>
        <taxon>Actinomycetota</taxon>
        <taxon>Actinomycetes</taxon>
        <taxon>Mycobacteriales</taxon>
        <taxon>Tsukamurellaceae</taxon>
        <taxon>Tsukamurella</taxon>
    </lineage>
</organism>
<evidence type="ECO:0000256" key="5">
    <source>
        <dbReference type="SAM" id="Phobius"/>
    </source>
</evidence>
<evidence type="ECO:0000256" key="3">
    <source>
        <dbReference type="ARBA" id="ARBA00022989"/>
    </source>
</evidence>
<comment type="subcellular location">
    <subcellularLocation>
        <location evidence="1">Membrane</location>
        <topology evidence="1">Multi-pass membrane protein</topology>
    </subcellularLocation>
</comment>
<protein>
    <submittedName>
        <fullName evidence="6">DoxX-like family protein</fullName>
    </submittedName>
</protein>
<evidence type="ECO:0000313" key="6">
    <source>
        <dbReference type="EMBL" id="SDQ60780.1"/>
    </source>
</evidence>
<evidence type="ECO:0000256" key="4">
    <source>
        <dbReference type="ARBA" id="ARBA00023136"/>
    </source>
</evidence>
<proteinExistence type="predicted"/>
<sequence>MNTALWIITGVLAAGFAAGGLALLALPRERYRALGANQHWVDDFGDGHLKAIGAIKATGAFGLILPPLVGVAEVLSPLAACGLALFMAGAATTRFRRSEWGYMAGDVVFIAAFAFIAWGRFALTPYGG</sequence>
<accession>A0A1H1C9N0</accession>
<evidence type="ECO:0000313" key="7">
    <source>
        <dbReference type="Proteomes" id="UP000183053"/>
    </source>
</evidence>
<dbReference type="Proteomes" id="UP000183053">
    <property type="component" value="Unassembled WGS sequence"/>
</dbReference>
<keyword evidence="3 5" id="KW-1133">Transmembrane helix</keyword>
<dbReference type="OrthoDB" id="3482063at2"/>
<feature type="transmembrane region" description="Helical" evidence="5">
    <location>
        <begin position="6"/>
        <end position="26"/>
    </location>
</feature>
<evidence type="ECO:0000256" key="1">
    <source>
        <dbReference type="ARBA" id="ARBA00004141"/>
    </source>
</evidence>
<dbReference type="Pfam" id="PF13564">
    <property type="entry name" value="DoxX_2"/>
    <property type="match status" value="1"/>
</dbReference>
<dbReference type="RefSeq" id="WP_068566833.1">
    <property type="nucleotide sequence ID" value="NZ_FNLF01000002.1"/>
</dbReference>